<dbReference type="Proteomes" id="UP000615446">
    <property type="component" value="Unassembled WGS sequence"/>
</dbReference>
<dbReference type="OrthoDB" id="2424465at2759"/>
<dbReference type="GO" id="GO:0016301">
    <property type="term" value="F:kinase activity"/>
    <property type="evidence" value="ECO:0007669"/>
    <property type="project" value="UniProtKB-KW"/>
</dbReference>
<evidence type="ECO:0000313" key="2">
    <source>
        <dbReference type="Proteomes" id="UP000615446"/>
    </source>
</evidence>
<reference evidence="1" key="1">
    <citation type="submission" date="2019-10" db="EMBL/GenBank/DDBJ databases">
        <title>Conservation and host-specific expression of non-tandemly repeated heterogenous ribosome RNA gene in arbuscular mycorrhizal fungi.</title>
        <authorList>
            <person name="Maeda T."/>
            <person name="Kobayashi Y."/>
            <person name="Nakagawa T."/>
            <person name="Ezawa T."/>
            <person name="Yamaguchi K."/>
            <person name="Bino T."/>
            <person name="Nishimoto Y."/>
            <person name="Shigenobu S."/>
            <person name="Kawaguchi M."/>
        </authorList>
    </citation>
    <scope>NUCLEOTIDE SEQUENCE</scope>
    <source>
        <strain evidence="1">HR1</strain>
    </source>
</reference>
<keyword evidence="1" id="KW-0808">Transferase</keyword>
<dbReference type="EMBL" id="BLAL01000075">
    <property type="protein sequence ID" value="GES83956.1"/>
    <property type="molecule type" value="Genomic_DNA"/>
</dbReference>
<proteinExistence type="predicted"/>
<comment type="caution">
    <text evidence="1">The sequence shown here is derived from an EMBL/GenBank/DDBJ whole genome shotgun (WGS) entry which is preliminary data.</text>
</comment>
<name>A0A8H3LDW6_9GLOM</name>
<sequence>MQTINDLPDSDKNEIYGVLPFMAPELLRVKPYILASDIYSFSMIMLEVLNIDIKLRNDMLEFVKANDALVKEEANIISIIQPHLQAYYTSRKLTEIFYKEDSEYLEYMII</sequence>
<keyword evidence="1" id="KW-0418">Kinase</keyword>
<organism evidence="1 2">
    <name type="scientific">Rhizophagus clarus</name>
    <dbReference type="NCBI Taxonomy" id="94130"/>
    <lineage>
        <taxon>Eukaryota</taxon>
        <taxon>Fungi</taxon>
        <taxon>Fungi incertae sedis</taxon>
        <taxon>Mucoromycota</taxon>
        <taxon>Glomeromycotina</taxon>
        <taxon>Glomeromycetes</taxon>
        <taxon>Glomerales</taxon>
        <taxon>Glomeraceae</taxon>
        <taxon>Rhizophagus</taxon>
    </lineage>
</organism>
<dbReference type="Gene3D" id="1.10.510.10">
    <property type="entry name" value="Transferase(Phosphotransferase) domain 1"/>
    <property type="match status" value="1"/>
</dbReference>
<dbReference type="InterPro" id="IPR011009">
    <property type="entry name" value="Kinase-like_dom_sf"/>
</dbReference>
<protein>
    <submittedName>
        <fullName evidence="1">Kinase-like domain-containing protein</fullName>
    </submittedName>
</protein>
<dbReference type="AlphaFoldDB" id="A0A8H3LDW6"/>
<accession>A0A8H3LDW6</accession>
<dbReference type="SUPFAM" id="SSF56112">
    <property type="entry name" value="Protein kinase-like (PK-like)"/>
    <property type="match status" value="1"/>
</dbReference>
<gene>
    <name evidence="1" type="ORF">RCL2_001109700</name>
</gene>
<evidence type="ECO:0000313" key="1">
    <source>
        <dbReference type="EMBL" id="GES83956.1"/>
    </source>
</evidence>